<dbReference type="Pfam" id="PF12611">
    <property type="entry name" value="Flagellar_put"/>
    <property type="match status" value="1"/>
</dbReference>
<organism evidence="1 2">
    <name type="scientific">Tepidimicrobium xylanilyticum</name>
    <dbReference type="NCBI Taxonomy" id="1123352"/>
    <lineage>
        <taxon>Bacteria</taxon>
        <taxon>Bacillati</taxon>
        <taxon>Bacillota</taxon>
        <taxon>Tissierellia</taxon>
        <taxon>Tissierellales</taxon>
        <taxon>Tepidimicrobiaceae</taxon>
        <taxon>Tepidimicrobium</taxon>
    </lineage>
</organism>
<name>A0A1H2YGG6_9FIRM</name>
<keyword evidence="1" id="KW-0966">Cell projection</keyword>
<dbReference type="RefSeq" id="WP_234949858.1">
    <property type="nucleotide sequence ID" value="NZ_BSYN01000006.1"/>
</dbReference>
<keyword evidence="2" id="KW-1185">Reference proteome</keyword>
<sequence length="126" mass="14601">MDNFKIRRLENQLINSAKPVERKSNLSNKSFESILQQIQNRDYEIKFSKHAINRMDHRDMTLSKEELQRLKTGFNKAEEKGVKDALILMGDKAFIASIKNKTIITTVYKEQLKDNVFTNIDGAVIV</sequence>
<dbReference type="AlphaFoldDB" id="A0A1H2YGG6"/>
<dbReference type="NCBIfam" id="TIGR02530">
    <property type="entry name" value="flg_new"/>
    <property type="match status" value="1"/>
</dbReference>
<evidence type="ECO:0000313" key="1">
    <source>
        <dbReference type="EMBL" id="SDX04257.1"/>
    </source>
</evidence>
<proteinExistence type="predicted"/>
<reference evidence="1 2" key="1">
    <citation type="submission" date="2016-10" db="EMBL/GenBank/DDBJ databases">
        <authorList>
            <person name="de Groot N.N."/>
        </authorList>
    </citation>
    <scope>NUCLEOTIDE SEQUENCE [LARGE SCALE GENOMIC DNA]</scope>
    <source>
        <strain evidence="1 2">DSM 23310</strain>
    </source>
</reference>
<evidence type="ECO:0000313" key="2">
    <source>
        <dbReference type="Proteomes" id="UP000198828"/>
    </source>
</evidence>
<accession>A0A1H2YGG6</accession>
<dbReference type="Proteomes" id="UP000198828">
    <property type="component" value="Unassembled WGS sequence"/>
</dbReference>
<gene>
    <name evidence="1" type="ORF">SAMN05660923_01617</name>
</gene>
<dbReference type="EMBL" id="FNNG01000006">
    <property type="protein sequence ID" value="SDX04257.1"/>
    <property type="molecule type" value="Genomic_DNA"/>
</dbReference>
<keyword evidence="1" id="KW-0282">Flagellum</keyword>
<keyword evidence="1" id="KW-0969">Cilium</keyword>
<protein>
    <submittedName>
        <fullName evidence="1">Flagellar operon protein</fullName>
    </submittedName>
</protein>
<dbReference type="InterPro" id="IPR013367">
    <property type="entry name" value="Flagellar_put"/>
</dbReference>